<sequence length="1080" mass="120415">MRPSYEKHVDARREYQRRYNSIHRSSRRKLSRKDKAQLQLRRQQELDGERIVYHTSIVRKYPTEDPEWTRSMQVNEEALWDEFYDLVVGRALGDEWMEGVMRPPALRKFTQSRNPQPPLSVIEQQRFKERLHVRKDGNEQIHSNFTLHDHFCLSNDDRKMAYHEALNDIEDAAVGVARLTDAFFIGIAVRPEWDTSVPLEPSSVQVDFILSRQFQQNSSWMQAVSKIRSIIQNELAVPHILAFHRKLDQITPRGHALDPETGRVLNNPVRLAASLSPSLSEHGDASPCTVPSRTSPLSTSCRSLPPAPPPSPPPANVRRERTKRGRLPPARSPPEPRRATRGVQERPHRDNDDTALARLARDLSLSVPATGQPLRSADEPINIWRQDLPPSYEAEYYCRGDVDSLPFGSVVKEFLRTLNLTTHQCARIEAALDYWIDDWVPAFTAVGLKARDAQRLRVLVEAELSAESRDIMRSVASEQLSETSLTVREESSVSNTSRRSVASATSSTTFYSLCKDLQLSDVVRPQRTKEQRAANAQRSDELWDELMAERVAYNASITRIAEKYKQPRKWVAMQLYSSGPLLSSHRAVNSYNAMLHDRSERNKADGVASEGRQTLTNLVQETAADEWDDMDDEERGRLISQLQHTRDKRATAKNVPTKSAAIDVSRVHRSIHPELEALHNRTGAEFMLLILHGDATDNWQIETYASAKAADACSQVFKVTVEVFAARIDGYIVAGLDGVRREMGGRRFNTLKGKVRTTIVERFRDICIRKGFPRDKLPKEMKWAAYEDLVTRYGVKLEGWTEEDGVCNPGGFKSCAPLERLLAALEGPSPSLHWVDLSEDEWNARKEALITAPRKRGKGTGKKGGRHPQSAEEVQTSDDESRCTTPQPSSPVIVPASHSMGSDIDRHDTSTAGTEDPQVSPSTGQAMQAVNESNLMGPDCIEAGLPVPMALDNSMRASPAAAQLMLTPMITAPDAPPPIGSLLHSLLSPIENVPDVPLHQDAFGIAEDVAMPPMLQPGEVGAEVAQSLLSFPSLSGAFSGAGNVSYYLPGAESGQYNPLEIDWTAGMDDQTLGAIAWGRI</sequence>
<gene>
    <name evidence="2" type="ORF">CERSUDRAFT_97844</name>
</gene>
<feature type="compositionally biased region" description="Pro residues" evidence="1">
    <location>
        <begin position="305"/>
        <end position="315"/>
    </location>
</feature>
<feature type="region of interest" description="Disordered" evidence="1">
    <location>
        <begin position="849"/>
        <end position="923"/>
    </location>
</feature>
<feature type="compositionally biased region" description="Basic residues" evidence="1">
    <location>
        <begin position="853"/>
        <end position="866"/>
    </location>
</feature>
<dbReference type="STRING" id="914234.M2QP49"/>
<accession>M2QP49</accession>
<reference evidence="2 3" key="1">
    <citation type="journal article" date="2012" name="Proc. Natl. Acad. Sci. U.S.A.">
        <title>Comparative genomics of Ceriporiopsis subvermispora and Phanerochaete chrysosporium provide insight into selective ligninolysis.</title>
        <authorList>
            <person name="Fernandez-Fueyo E."/>
            <person name="Ruiz-Duenas F.J."/>
            <person name="Ferreira P."/>
            <person name="Floudas D."/>
            <person name="Hibbett D.S."/>
            <person name="Canessa P."/>
            <person name="Larrondo L.F."/>
            <person name="James T.Y."/>
            <person name="Seelenfreund D."/>
            <person name="Lobos S."/>
            <person name="Polanco R."/>
            <person name="Tello M."/>
            <person name="Honda Y."/>
            <person name="Watanabe T."/>
            <person name="Watanabe T."/>
            <person name="Ryu J.S."/>
            <person name="Kubicek C.P."/>
            <person name="Schmoll M."/>
            <person name="Gaskell J."/>
            <person name="Hammel K.E."/>
            <person name="St John F.J."/>
            <person name="Vanden Wymelenberg A."/>
            <person name="Sabat G."/>
            <person name="Splinter BonDurant S."/>
            <person name="Syed K."/>
            <person name="Yadav J.S."/>
            <person name="Doddapaneni H."/>
            <person name="Subramanian V."/>
            <person name="Lavin J.L."/>
            <person name="Oguiza J.A."/>
            <person name="Perez G."/>
            <person name="Pisabarro A.G."/>
            <person name="Ramirez L."/>
            <person name="Santoyo F."/>
            <person name="Master E."/>
            <person name="Coutinho P.M."/>
            <person name="Henrissat B."/>
            <person name="Lombard V."/>
            <person name="Magnuson J.K."/>
            <person name="Kuees U."/>
            <person name="Hori C."/>
            <person name="Igarashi K."/>
            <person name="Samejima M."/>
            <person name="Held B.W."/>
            <person name="Barry K.W."/>
            <person name="LaButti K.M."/>
            <person name="Lapidus A."/>
            <person name="Lindquist E.A."/>
            <person name="Lucas S.M."/>
            <person name="Riley R."/>
            <person name="Salamov A.A."/>
            <person name="Hoffmeister D."/>
            <person name="Schwenk D."/>
            <person name="Hadar Y."/>
            <person name="Yarden O."/>
            <person name="de Vries R.P."/>
            <person name="Wiebenga A."/>
            <person name="Stenlid J."/>
            <person name="Eastwood D."/>
            <person name="Grigoriev I.V."/>
            <person name="Berka R.M."/>
            <person name="Blanchette R.A."/>
            <person name="Kersten P."/>
            <person name="Martinez A.T."/>
            <person name="Vicuna R."/>
            <person name="Cullen D."/>
        </authorList>
    </citation>
    <scope>NUCLEOTIDE SEQUENCE [LARGE SCALE GENOMIC DNA]</scope>
    <source>
        <strain evidence="2 3">B</strain>
    </source>
</reference>
<evidence type="ECO:0000313" key="2">
    <source>
        <dbReference type="EMBL" id="EMD33915.1"/>
    </source>
</evidence>
<feature type="region of interest" description="Disordered" evidence="1">
    <location>
        <begin position="276"/>
        <end position="352"/>
    </location>
</feature>
<keyword evidence="3" id="KW-1185">Reference proteome</keyword>
<evidence type="ECO:0000256" key="1">
    <source>
        <dbReference type="SAM" id="MobiDB-lite"/>
    </source>
</evidence>
<proteinExistence type="predicted"/>
<dbReference type="Proteomes" id="UP000016930">
    <property type="component" value="Unassembled WGS sequence"/>
</dbReference>
<dbReference type="AlphaFoldDB" id="M2QP49"/>
<dbReference type="HOGENOM" id="CLU_286190_0_0_1"/>
<dbReference type="EMBL" id="KB445804">
    <property type="protein sequence ID" value="EMD33915.1"/>
    <property type="molecule type" value="Genomic_DNA"/>
</dbReference>
<protein>
    <submittedName>
        <fullName evidence="2">Uncharacterized protein</fullName>
    </submittedName>
</protein>
<feature type="compositionally biased region" description="Polar residues" evidence="1">
    <location>
        <begin position="289"/>
        <end position="302"/>
    </location>
</feature>
<feature type="compositionally biased region" description="Polar residues" evidence="1">
    <location>
        <begin position="910"/>
        <end position="923"/>
    </location>
</feature>
<dbReference type="OrthoDB" id="3253416at2759"/>
<evidence type="ECO:0000313" key="3">
    <source>
        <dbReference type="Proteomes" id="UP000016930"/>
    </source>
</evidence>
<organism evidence="2 3">
    <name type="scientific">Ceriporiopsis subvermispora (strain B)</name>
    <name type="common">White-rot fungus</name>
    <name type="synonym">Gelatoporia subvermispora</name>
    <dbReference type="NCBI Taxonomy" id="914234"/>
    <lineage>
        <taxon>Eukaryota</taxon>
        <taxon>Fungi</taxon>
        <taxon>Dikarya</taxon>
        <taxon>Basidiomycota</taxon>
        <taxon>Agaricomycotina</taxon>
        <taxon>Agaricomycetes</taxon>
        <taxon>Polyporales</taxon>
        <taxon>Gelatoporiaceae</taxon>
        <taxon>Gelatoporia</taxon>
    </lineage>
</organism>
<feature type="compositionally biased region" description="Basic and acidic residues" evidence="1">
    <location>
        <begin position="334"/>
        <end position="352"/>
    </location>
</feature>
<name>M2QP49_CERS8</name>